<accession>A0A645E1J8</accession>
<sequence>MSYPYVCFRVLDGLYQNRKVILSRLAGVARELTLGVGVEGYRPHIEFAEQQGCRIIGCAVGTIQHRDQVGSPYRLRIHQGHHRINIGIGSSQDLVSRADLTPGFAGDILFVFLLDLLLVRPVQLRTVWSDAFYAVELGRIVRSGYHHASGNMIVGLHEVLYRRGGNHSEIQHPASHGHEPC</sequence>
<comment type="caution">
    <text evidence="1">The sequence shown here is derived from an EMBL/GenBank/DDBJ whole genome shotgun (WGS) entry which is preliminary data.</text>
</comment>
<evidence type="ECO:0000313" key="1">
    <source>
        <dbReference type="EMBL" id="MPM95268.1"/>
    </source>
</evidence>
<dbReference type="EMBL" id="VSSQ01041784">
    <property type="protein sequence ID" value="MPM95268.1"/>
    <property type="molecule type" value="Genomic_DNA"/>
</dbReference>
<proteinExistence type="predicted"/>
<dbReference type="AlphaFoldDB" id="A0A645E1J8"/>
<gene>
    <name evidence="1" type="ORF">SDC9_142422</name>
</gene>
<organism evidence="1">
    <name type="scientific">bioreactor metagenome</name>
    <dbReference type="NCBI Taxonomy" id="1076179"/>
    <lineage>
        <taxon>unclassified sequences</taxon>
        <taxon>metagenomes</taxon>
        <taxon>ecological metagenomes</taxon>
    </lineage>
</organism>
<name>A0A645E1J8_9ZZZZ</name>
<reference evidence="1" key="1">
    <citation type="submission" date="2019-08" db="EMBL/GenBank/DDBJ databases">
        <authorList>
            <person name="Kucharzyk K."/>
            <person name="Murdoch R.W."/>
            <person name="Higgins S."/>
            <person name="Loffler F."/>
        </authorList>
    </citation>
    <scope>NUCLEOTIDE SEQUENCE</scope>
</reference>
<protein>
    <submittedName>
        <fullName evidence="1">Uncharacterized protein</fullName>
    </submittedName>
</protein>